<evidence type="ECO:0000256" key="15">
    <source>
        <dbReference type="SAM" id="Phobius"/>
    </source>
</evidence>
<protein>
    <submittedName>
        <fullName evidence="17">Lead, cadmium, zinc and mercury transporting ATPase Copper-translocating P-type ATPase</fullName>
        <ecNumber evidence="17">3.6.3.3</ecNumber>
        <ecNumber evidence="17">3.6.3.4</ecNumber>
    </submittedName>
</protein>
<dbReference type="SUPFAM" id="SSF81660">
    <property type="entry name" value="Metal cation-transporting ATPase, ATP-binding domain N"/>
    <property type="match status" value="1"/>
</dbReference>
<dbReference type="InterPro" id="IPR023299">
    <property type="entry name" value="ATPase_P-typ_cyto_dom_N"/>
</dbReference>
<dbReference type="FunFam" id="2.70.150.10:FF:000002">
    <property type="entry name" value="Copper-transporting ATPase 1, putative"/>
    <property type="match status" value="1"/>
</dbReference>
<dbReference type="EC" id="3.6.3.3" evidence="17"/>
<evidence type="ECO:0000256" key="12">
    <source>
        <dbReference type="ARBA" id="ARBA00022989"/>
    </source>
</evidence>
<comment type="subcellular location">
    <subcellularLocation>
        <location evidence="1">Cell membrane</location>
        <topology evidence="1">Multi-pass membrane protein</topology>
    </subcellularLocation>
</comment>
<feature type="transmembrane region" description="Helical" evidence="15">
    <location>
        <begin position="283"/>
        <end position="301"/>
    </location>
</feature>
<dbReference type="PANTHER" id="PTHR43520:SF5">
    <property type="entry name" value="CATION-TRANSPORTING P-TYPE ATPASE-RELATED"/>
    <property type="match status" value="1"/>
</dbReference>
<keyword evidence="5" id="KW-0597">Phosphoprotein</keyword>
<feature type="transmembrane region" description="Helical" evidence="15">
    <location>
        <begin position="259"/>
        <end position="277"/>
    </location>
</feature>
<evidence type="ECO:0000256" key="10">
    <source>
        <dbReference type="ARBA" id="ARBA00022842"/>
    </source>
</evidence>
<dbReference type="PROSITE" id="PS50846">
    <property type="entry name" value="HMA_2"/>
    <property type="match status" value="1"/>
</dbReference>
<keyword evidence="11" id="KW-1278">Translocase</keyword>
<accession>A0A3B0R6A3</accession>
<keyword evidence="10" id="KW-0460">Magnesium</keyword>
<keyword evidence="14 15" id="KW-0472">Membrane</keyword>
<dbReference type="EC" id="3.6.3.4" evidence="17"/>
<evidence type="ECO:0000256" key="2">
    <source>
        <dbReference type="ARBA" id="ARBA00006024"/>
    </source>
</evidence>
<dbReference type="PRINTS" id="PR00119">
    <property type="entry name" value="CATATPASE"/>
</dbReference>
<dbReference type="GO" id="GO:0005886">
    <property type="term" value="C:plasma membrane"/>
    <property type="evidence" value="ECO:0007669"/>
    <property type="project" value="UniProtKB-SubCell"/>
</dbReference>
<dbReference type="Pfam" id="PF00403">
    <property type="entry name" value="HMA"/>
    <property type="match status" value="1"/>
</dbReference>
<evidence type="ECO:0000256" key="9">
    <source>
        <dbReference type="ARBA" id="ARBA00022840"/>
    </source>
</evidence>
<dbReference type="SFLD" id="SFLDS00003">
    <property type="entry name" value="Haloacid_Dehalogenase"/>
    <property type="match status" value="1"/>
</dbReference>
<keyword evidence="17" id="KW-0378">Hydrolase</keyword>
<dbReference type="SUPFAM" id="SSF81653">
    <property type="entry name" value="Calcium ATPase, transduction domain A"/>
    <property type="match status" value="1"/>
</dbReference>
<evidence type="ECO:0000259" key="16">
    <source>
        <dbReference type="PROSITE" id="PS50846"/>
    </source>
</evidence>
<dbReference type="SUPFAM" id="SSF81665">
    <property type="entry name" value="Calcium ATPase, transmembrane domain M"/>
    <property type="match status" value="1"/>
</dbReference>
<evidence type="ECO:0000256" key="6">
    <source>
        <dbReference type="ARBA" id="ARBA00022692"/>
    </source>
</evidence>
<evidence type="ECO:0000256" key="8">
    <source>
        <dbReference type="ARBA" id="ARBA00022741"/>
    </source>
</evidence>
<dbReference type="InterPro" id="IPR006121">
    <property type="entry name" value="HMA_dom"/>
</dbReference>
<dbReference type="Gene3D" id="2.70.150.10">
    <property type="entry name" value="Calcium-transporting ATPase, cytoplasmic transduction domain A"/>
    <property type="match status" value="1"/>
</dbReference>
<keyword evidence="4" id="KW-1003">Cell membrane</keyword>
<dbReference type="Pfam" id="PF12156">
    <property type="entry name" value="ATPase-cat_bd"/>
    <property type="match status" value="1"/>
</dbReference>
<feature type="transmembrane region" description="Helical" evidence="15">
    <location>
        <begin position="191"/>
        <end position="213"/>
    </location>
</feature>
<comment type="similarity">
    <text evidence="2">Belongs to the cation transport ATPase (P-type) (TC 3.A.3) family. Type IB subfamily.</text>
</comment>
<proteinExistence type="inferred from homology"/>
<evidence type="ECO:0000256" key="4">
    <source>
        <dbReference type="ARBA" id="ARBA00022475"/>
    </source>
</evidence>
<keyword evidence="12 15" id="KW-1133">Transmembrane helix</keyword>
<dbReference type="InterPro" id="IPR021993">
    <property type="entry name" value="ATPase-cat-bd"/>
</dbReference>
<dbReference type="InterPro" id="IPR018303">
    <property type="entry name" value="ATPase_P-typ_P_site"/>
</dbReference>
<evidence type="ECO:0000256" key="11">
    <source>
        <dbReference type="ARBA" id="ARBA00022967"/>
    </source>
</evidence>
<keyword evidence="3" id="KW-0813">Transport</keyword>
<dbReference type="SFLD" id="SFLDF00027">
    <property type="entry name" value="p-type_atpase"/>
    <property type="match status" value="1"/>
</dbReference>
<evidence type="ECO:0000313" key="17">
    <source>
        <dbReference type="EMBL" id="VAV83388.1"/>
    </source>
</evidence>
<dbReference type="GO" id="GO:0005524">
    <property type="term" value="F:ATP binding"/>
    <property type="evidence" value="ECO:0007669"/>
    <property type="project" value="UniProtKB-KW"/>
</dbReference>
<keyword evidence="9" id="KW-0067">ATP-binding</keyword>
<dbReference type="PROSITE" id="PS00154">
    <property type="entry name" value="ATPASE_E1_E2"/>
    <property type="match status" value="1"/>
</dbReference>
<dbReference type="InterPro" id="IPR008250">
    <property type="entry name" value="ATPase_P-typ_transduc_dom_A_sf"/>
</dbReference>
<dbReference type="PANTHER" id="PTHR43520">
    <property type="entry name" value="ATP7, ISOFORM B"/>
    <property type="match status" value="1"/>
</dbReference>
<gene>
    <name evidence="17" type="ORF">MNBD_DELTA01-1396</name>
</gene>
<dbReference type="AlphaFoldDB" id="A0A3B0R6A3"/>
<feature type="transmembrane region" description="Helical" evidence="15">
    <location>
        <begin position="833"/>
        <end position="851"/>
    </location>
</feature>
<dbReference type="GO" id="GO:0016887">
    <property type="term" value="F:ATP hydrolysis activity"/>
    <property type="evidence" value="ECO:0007669"/>
    <property type="project" value="InterPro"/>
</dbReference>
<evidence type="ECO:0000256" key="14">
    <source>
        <dbReference type="ARBA" id="ARBA00023136"/>
    </source>
</evidence>
<dbReference type="CDD" id="cd00371">
    <property type="entry name" value="HMA"/>
    <property type="match status" value="1"/>
</dbReference>
<dbReference type="InterPro" id="IPR059000">
    <property type="entry name" value="ATPase_P-type_domA"/>
</dbReference>
<keyword evidence="6 15" id="KW-0812">Transmembrane</keyword>
<dbReference type="InterPro" id="IPR036412">
    <property type="entry name" value="HAD-like_sf"/>
</dbReference>
<dbReference type="Pfam" id="PF00122">
    <property type="entry name" value="E1-E2_ATPase"/>
    <property type="match status" value="1"/>
</dbReference>
<evidence type="ECO:0000256" key="5">
    <source>
        <dbReference type="ARBA" id="ARBA00022553"/>
    </source>
</evidence>
<dbReference type="GO" id="GO:0005507">
    <property type="term" value="F:copper ion binding"/>
    <property type="evidence" value="ECO:0007669"/>
    <property type="project" value="TreeGrafter"/>
</dbReference>
<reference evidence="17" key="1">
    <citation type="submission" date="2018-06" db="EMBL/GenBank/DDBJ databases">
        <authorList>
            <person name="Zhirakovskaya E."/>
        </authorList>
    </citation>
    <scope>NUCLEOTIDE SEQUENCE</scope>
</reference>
<sequence length="863" mass="90919">MIESAFIDGSRQEVLSPVEGNDCFHCGLDATGLDIRESVGGELRDFCCNGCLQVARYIYSAGLEAYYDKRSESRPGAVPEALAGKLVIDEDGDFISSVGGEKEATLIVKGIHCAACIWLIERVVGRAAGVTSARLNFSTHKLHLKWAPASTGLKDIIEKLGSIGYEAAPFTDVARDELLEKRRSALLIKMIVAAFGTAATVFFADGLYAGFFWGIEDGFRDFMQWASMAVAVPVVLFSSSIFVRGALVGLRHRSLTMDLPVALGAIITLVYSSWATVVGRGDVYFDSASMFVFLILLGRYFEAAARRKAAAESSNLQALEVNAVTLILGGERKRVAISTVKVGDLIEVAPGEAVALDGVIVEGRSTVDESMLTGESLPLGKEEGGLVYGNTINIDGSLRIRVTKVGVDTAFSTIKRMVEDAQLGKARIQRIADRVAAYFVPFILLIAAGTFVYWSFYDISNAVVYSVAVLIITCPCALALATPCAILAGCGAAAKKGILIKGGEVLETACKATVVVMDKTGTLTEGRMSVDGVFVDGASDPFPISEGEALRIAASVECRSEHPIGKAIVKKAGLKASELYKVIDFKAVPGRGLAGRLRQASGSPAPPVLESGGKVVSISGEAGLTVYIGNEKMMREKGVAISSELTARRRELSGRAVSSVYLAVGPENSGKSRAVAVISVTDPVRAQAISLIERLGAMGLATIMLSGDNRETAEAVARGLGIARVISEVMPEDKEGVVKKLQGEGEVVVMVGDGINDAPALAAADVGMAVGSGTGLAIESADVVLLNSDPLMVGEAIEISRSVYGGIKQNLWISLFYNLLFTPLAAMGFVVPVVAAIVMPLSSLIVIGNSVRAARRGLRARGV</sequence>
<keyword evidence="7" id="KW-0479">Metal-binding</keyword>
<dbReference type="Gene3D" id="3.40.1110.10">
    <property type="entry name" value="Calcium-transporting ATPase, cytoplasmic domain N"/>
    <property type="match status" value="1"/>
</dbReference>
<dbReference type="Gene3D" id="3.30.70.100">
    <property type="match status" value="1"/>
</dbReference>
<keyword evidence="13" id="KW-0406">Ion transport</keyword>
<name>A0A3B0R6A3_9ZZZZ</name>
<dbReference type="InterPro" id="IPR044492">
    <property type="entry name" value="P_typ_ATPase_HD_dom"/>
</dbReference>
<evidence type="ECO:0000256" key="3">
    <source>
        <dbReference type="ARBA" id="ARBA00022448"/>
    </source>
</evidence>
<dbReference type="InterPro" id="IPR001757">
    <property type="entry name" value="P_typ_ATPase"/>
</dbReference>
<dbReference type="GO" id="GO:0055070">
    <property type="term" value="P:copper ion homeostasis"/>
    <property type="evidence" value="ECO:0007669"/>
    <property type="project" value="TreeGrafter"/>
</dbReference>
<feature type="domain" description="HMA" evidence="16">
    <location>
        <begin position="102"/>
        <end position="168"/>
    </location>
</feature>
<organism evidence="17">
    <name type="scientific">hydrothermal vent metagenome</name>
    <dbReference type="NCBI Taxonomy" id="652676"/>
    <lineage>
        <taxon>unclassified sequences</taxon>
        <taxon>metagenomes</taxon>
        <taxon>ecological metagenomes</taxon>
    </lineage>
</organism>
<dbReference type="NCBIfam" id="TIGR01525">
    <property type="entry name" value="ATPase-IB_hvy"/>
    <property type="match status" value="1"/>
</dbReference>
<feature type="transmembrane region" description="Helical" evidence="15">
    <location>
        <begin position="435"/>
        <end position="456"/>
    </location>
</feature>
<dbReference type="NCBIfam" id="TIGR01494">
    <property type="entry name" value="ATPase_P-type"/>
    <property type="match status" value="2"/>
</dbReference>
<evidence type="ECO:0000256" key="7">
    <source>
        <dbReference type="ARBA" id="ARBA00022723"/>
    </source>
</evidence>
<dbReference type="Pfam" id="PF00702">
    <property type="entry name" value="Hydrolase"/>
    <property type="match status" value="1"/>
</dbReference>
<dbReference type="InterPro" id="IPR027256">
    <property type="entry name" value="P-typ_ATPase_IB"/>
</dbReference>
<dbReference type="Gene3D" id="3.40.50.1000">
    <property type="entry name" value="HAD superfamily/HAD-like"/>
    <property type="match status" value="1"/>
</dbReference>
<feature type="transmembrane region" description="Helical" evidence="15">
    <location>
        <begin position="462"/>
        <end position="488"/>
    </location>
</feature>
<dbReference type="EMBL" id="UOEA01000038">
    <property type="protein sequence ID" value="VAV83388.1"/>
    <property type="molecule type" value="Genomic_DNA"/>
</dbReference>
<keyword evidence="8" id="KW-0547">Nucleotide-binding</keyword>
<dbReference type="GO" id="GO:0043682">
    <property type="term" value="F:P-type divalent copper transporter activity"/>
    <property type="evidence" value="ECO:0007669"/>
    <property type="project" value="TreeGrafter"/>
</dbReference>
<dbReference type="SUPFAM" id="SSF56784">
    <property type="entry name" value="HAD-like"/>
    <property type="match status" value="1"/>
</dbReference>
<evidence type="ECO:0000256" key="13">
    <source>
        <dbReference type="ARBA" id="ARBA00023065"/>
    </source>
</evidence>
<dbReference type="InterPro" id="IPR036163">
    <property type="entry name" value="HMA_dom_sf"/>
</dbReference>
<dbReference type="SUPFAM" id="SSF55008">
    <property type="entry name" value="HMA, heavy metal-associated domain"/>
    <property type="match status" value="1"/>
</dbReference>
<feature type="transmembrane region" description="Helical" evidence="15">
    <location>
        <begin position="225"/>
        <end position="247"/>
    </location>
</feature>
<evidence type="ECO:0000256" key="1">
    <source>
        <dbReference type="ARBA" id="ARBA00004651"/>
    </source>
</evidence>
<dbReference type="InterPro" id="IPR023298">
    <property type="entry name" value="ATPase_P-typ_TM_dom_sf"/>
</dbReference>
<feature type="transmembrane region" description="Helical" evidence="15">
    <location>
        <begin position="810"/>
        <end position="827"/>
    </location>
</feature>
<dbReference type="SFLD" id="SFLDG00002">
    <property type="entry name" value="C1.7:_P-type_atpase_like"/>
    <property type="match status" value="1"/>
</dbReference>
<dbReference type="InterPro" id="IPR023214">
    <property type="entry name" value="HAD_sf"/>
</dbReference>